<name>A0ABV9QVR6_9GAMM</name>
<keyword evidence="8" id="KW-1185">Reference proteome</keyword>
<feature type="region of interest" description="Disordered" evidence="3">
    <location>
        <begin position="651"/>
        <end position="693"/>
    </location>
</feature>
<dbReference type="InterPro" id="IPR008258">
    <property type="entry name" value="Transglycosylase_SLT_dom_1"/>
</dbReference>
<dbReference type="PANTHER" id="PTHR37423">
    <property type="entry name" value="SOLUBLE LYTIC MUREIN TRANSGLYCOSYLASE-RELATED"/>
    <property type="match status" value="1"/>
</dbReference>
<dbReference type="InterPro" id="IPR037061">
    <property type="entry name" value="Lytic_TGlycoase_superhlx_L_sf"/>
</dbReference>
<dbReference type="PANTHER" id="PTHR37423:SF5">
    <property type="entry name" value="SOLUBLE LYTIC MUREIN TRANSGLYCOSYLASE"/>
    <property type="match status" value="1"/>
</dbReference>
<dbReference type="Proteomes" id="UP001595886">
    <property type="component" value="Unassembled WGS sequence"/>
</dbReference>
<dbReference type="Pfam" id="PF14718">
    <property type="entry name" value="SLT_L"/>
    <property type="match status" value="1"/>
</dbReference>
<feature type="domain" description="Lytic transglycosylase superhelical linker" evidence="6">
    <location>
        <begin position="409"/>
        <end position="466"/>
    </location>
</feature>
<dbReference type="Pfam" id="PF01464">
    <property type="entry name" value="SLT"/>
    <property type="match status" value="1"/>
</dbReference>
<evidence type="ECO:0000256" key="1">
    <source>
        <dbReference type="ARBA" id="ARBA00007734"/>
    </source>
</evidence>
<gene>
    <name evidence="7" type="ORF">ACFO6Q_05065</name>
</gene>
<dbReference type="Gene3D" id="1.10.1240.20">
    <property type="entry name" value="Lytic transglycosylase, superhelical linker domain"/>
    <property type="match status" value="1"/>
</dbReference>
<accession>A0ABV9QVR6</accession>
<sequence length="693" mass="77337">MPLRPIRRFLQRCLVPLLAALATAPLHAADRAEQRAQFRTALSLAAKPQDTAWKRYAAALEEARYPLAPYVELAALRPRVAKLERREVEDFLKRWPDTLAARDLREAYLRELARRGDWTTFRALWQDSSDRELQCNALQARLAAGDRLDFARDLETLWQDSRALPSACDPVLAAAHRGGTLDDQRIRERLDRAAAAGNAEAAAEIAPLLDGVERADADRIVTALRDPSGTLAKAKNWPDGAHVRDAVSYAFARLARSNSSAAETAWANLQARFQWSAEQKNRILHAIALYRATSYSPDALARLKALPEEAEDEATREWQVRIALTGGDYKETLEALDGLSDAQKEDPRWRYLRARLLDKLGRKAEAAPIYAALAREANFYGFLAADWSEQPYAICPGKLAGTDAAEATLAKQVDLERAYEFRELGMLREARREWDFAMGKLDQNQRRLAADLAYRRGWYDRAVFAFSADPETQKLYEQRFPLGMEKHVRQEARAAGVDPAWAYAIIRAESAWMTDARSHADAYGLMQLLPGVAKQMAKAEGLPYSKAQDLFDPELNVQLGTRFLGRMADKYDGSPWLASAAYNAGGAPVGRWLDARASLEPDFFIETIPYKETREYVSRVLAFSVIYDWRMNGKALPLSSRMPKIGQAYRAPDDRTPRKAVVCAPSPTPPATVADGAASPKQDTGTGEDASQP</sequence>
<dbReference type="InterPro" id="IPR008939">
    <property type="entry name" value="Lytic_TGlycosylase_superhlx_U"/>
</dbReference>
<feature type="signal peptide" evidence="4">
    <location>
        <begin position="1"/>
        <end position="28"/>
    </location>
</feature>
<dbReference type="InterPro" id="IPR023346">
    <property type="entry name" value="Lysozyme-like_dom_sf"/>
</dbReference>
<dbReference type="SUPFAM" id="SSF48435">
    <property type="entry name" value="Bacterial muramidases"/>
    <property type="match status" value="1"/>
</dbReference>
<evidence type="ECO:0000256" key="4">
    <source>
        <dbReference type="SAM" id="SignalP"/>
    </source>
</evidence>
<dbReference type="EMBL" id="JBHSHD010000005">
    <property type="protein sequence ID" value="MFC4819679.1"/>
    <property type="molecule type" value="Genomic_DNA"/>
</dbReference>
<evidence type="ECO:0000259" key="5">
    <source>
        <dbReference type="Pfam" id="PF01464"/>
    </source>
</evidence>
<feature type="domain" description="Transglycosylase SLT" evidence="5">
    <location>
        <begin position="489"/>
        <end position="599"/>
    </location>
</feature>
<comment type="similarity">
    <text evidence="1">Belongs to the transglycosylase Slt family.</text>
</comment>
<organism evidence="7 8">
    <name type="scientific">Dokdonella ginsengisoli</name>
    <dbReference type="NCBI Taxonomy" id="363846"/>
    <lineage>
        <taxon>Bacteria</taxon>
        <taxon>Pseudomonadati</taxon>
        <taxon>Pseudomonadota</taxon>
        <taxon>Gammaproteobacteria</taxon>
        <taxon>Lysobacterales</taxon>
        <taxon>Rhodanobacteraceae</taxon>
        <taxon>Dokdonella</taxon>
    </lineage>
</organism>
<dbReference type="Gene3D" id="1.25.20.10">
    <property type="entry name" value="Bacterial muramidases"/>
    <property type="match status" value="1"/>
</dbReference>
<reference evidence="8" key="1">
    <citation type="journal article" date="2019" name="Int. J. Syst. Evol. Microbiol.">
        <title>The Global Catalogue of Microorganisms (GCM) 10K type strain sequencing project: providing services to taxonomists for standard genome sequencing and annotation.</title>
        <authorList>
            <consortium name="The Broad Institute Genomics Platform"/>
            <consortium name="The Broad Institute Genome Sequencing Center for Infectious Disease"/>
            <person name="Wu L."/>
            <person name="Ma J."/>
        </authorList>
    </citation>
    <scope>NUCLEOTIDE SEQUENCE [LARGE SCALE GENOMIC DNA]</scope>
    <source>
        <strain evidence="8">CCUG 30340</strain>
    </source>
</reference>
<dbReference type="InterPro" id="IPR012289">
    <property type="entry name" value="Lytic_TGlycosylase_superhlx_L"/>
</dbReference>
<evidence type="ECO:0000313" key="8">
    <source>
        <dbReference type="Proteomes" id="UP001595886"/>
    </source>
</evidence>
<comment type="caution">
    <text evidence="7">The sequence shown here is derived from an EMBL/GenBank/DDBJ whole genome shotgun (WGS) entry which is preliminary data.</text>
</comment>
<feature type="compositionally biased region" description="Polar residues" evidence="3">
    <location>
        <begin position="681"/>
        <end position="693"/>
    </location>
</feature>
<evidence type="ECO:0000313" key="7">
    <source>
        <dbReference type="EMBL" id="MFC4819679.1"/>
    </source>
</evidence>
<evidence type="ECO:0000256" key="2">
    <source>
        <dbReference type="ARBA" id="ARBA00022729"/>
    </source>
</evidence>
<evidence type="ECO:0000259" key="6">
    <source>
        <dbReference type="Pfam" id="PF14718"/>
    </source>
</evidence>
<evidence type="ECO:0000256" key="3">
    <source>
        <dbReference type="SAM" id="MobiDB-lite"/>
    </source>
</evidence>
<keyword evidence="2 4" id="KW-0732">Signal</keyword>
<feature type="chain" id="PRO_5046871372" evidence="4">
    <location>
        <begin position="29"/>
        <end position="693"/>
    </location>
</feature>
<dbReference type="CDD" id="cd13401">
    <property type="entry name" value="Slt70-like"/>
    <property type="match status" value="1"/>
</dbReference>
<dbReference type="SUPFAM" id="SSF53955">
    <property type="entry name" value="Lysozyme-like"/>
    <property type="match status" value="1"/>
</dbReference>
<dbReference type="Gene3D" id="1.10.530.10">
    <property type="match status" value="1"/>
</dbReference>
<protein>
    <submittedName>
        <fullName evidence="7">Transglycosylase SLT domain-containing protein</fullName>
    </submittedName>
</protein>
<dbReference type="RefSeq" id="WP_380019473.1">
    <property type="nucleotide sequence ID" value="NZ_JBHSHD010000005.1"/>
</dbReference>
<proteinExistence type="inferred from homology"/>